<comment type="caution">
    <text evidence="1">The sequence shown here is derived from an EMBL/GenBank/DDBJ whole genome shotgun (WGS) entry which is preliminary data.</text>
</comment>
<keyword evidence="2" id="KW-1185">Reference proteome</keyword>
<dbReference type="AlphaFoldDB" id="A0A7W7FTZ4"/>
<protein>
    <submittedName>
        <fullName evidence="1">Uncharacterized protein</fullName>
    </submittedName>
</protein>
<reference evidence="1 2" key="1">
    <citation type="submission" date="2020-08" db="EMBL/GenBank/DDBJ databases">
        <title>Sequencing the genomes of 1000 actinobacteria strains.</title>
        <authorList>
            <person name="Klenk H.-P."/>
        </authorList>
    </citation>
    <scope>NUCLEOTIDE SEQUENCE [LARGE SCALE GENOMIC DNA]</scope>
    <source>
        <strain evidence="1 2">DSM 44230</strain>
    </source>
</reference>
<organism evidence="1 2">
    <name type="scientific">Crossiella cryophila</name>
    <dbReference type="NCBI Taxonomy" id="43355"/>
    <lineage>
        <taxon>Bacteria</taxon>
        <taxon>Bacillati</taxon>
        <taxon>Actinomycetota</taxon>
        <taxon>Actinomycetes</taxon>
        <taxon>Pseudonocardiales</taxon>
        <taxon>Pseudonocardiaceae</taxon>
        <taxon>Crossiella</taxon>
    </lineage>
</organism>
<gene>
    <name evidence="1" type="ORF">HNR67_004814</name>
</gene>
<dbReference type="EMBL" id="JACHMH010000001">
    <property type="protein sequence ID" value="MBB4678696.1"/>
    <property type="molecule type" value="Genomic_DNA"/>
</dbReference>
<evidence type="ECO:0000313" key="2">
    <source>
        <dbReference type="Proteomes" id="UP000533598"/>
    </source>
</evidence>
<sequence>MTDDGRRDLARMRASARVWPELRCEPGPDAGFPEDVNFERRAEVLRALQHDRRPGDLELVRWLLAQEVAQCRRSWGLAEETQLAGYLLAEYRQVEDVWLQWDLKSANFDTQCGYDGLYLVAAGVTATIEFVRASEHADRDAVLAYLHNADGVPEWSEPELAAWFAARREWFPATPG</sequence>
<dbReference type="Proteomes" id="UP000533598">
    <property type="component" value="Unassembled WGS sequence"/>
</dbReference>
<accession>A0A7W7FTZ4</accession>
<evidence type="ECO:0000313" key="1">
    <source>
        <dbReference type="EMBL" id="MBB4678696.1"/>
    </source>
</evidence>
<proteinExistence type="predicted"/>
<name>A0A7W7FTZ4_9PSEU</name>
<dbReference type="RefSeq" id="WP_185004537.1">
    <property type="nucleotide sequence ID" value="NZ_BAAAUI010000010.1"/>
</dbReference>